<dbReference type="KEGG" id="mars:A8C75_06485"/>
<keyword evidence="1" id="KW-0521">NADP</keyword>
<evidence type="ECO:0000313" key="7">
    <source>
        <dbReference type="EMBL" id="ANG65128.1"/>
    </source>
</evidence>
<dbReference type="InterPro" id="IPR006140">
    <property type="entry name" value="D-isomer_DH_NAD-bd"/>
</dbReference>
<keyword evidence="3" id="KW-0520">NAD</keyword>
<evidence type="ECO:0000256" key="1">
    <source>
        <dbReference type="ARBA" id="ARBA00022857"/>
    </source>
</evidence>
<keyword evidence="8" id="KW-1185">Reference proteome</keyword>
<dbReference type="Pfam" id="PF02826">
    <property type="entry name" value="2-Hacid_dh_C"/>
    <property type="match status" value="1"/>
</dbReference>
<organism evidence="7 8">
    <name type="scientific">Marinobacterium aestuarii</name>
    <dbReference type="NCBI Taxonomy" id="1821621"/>
    <lineage>
        <taxon>Bacteria</taxon>
        <taxon>Pseudomonadati</taxon>
        <taxon>Pseudomonadota</taxon>
        <taxon>Gammaproteobacteria</taxon>
        <taxon>Oceanospirillales</taxon>
        <taxon>Oceanospirillaceae</taxon>
        <taxon>Marinobacterium</taxon>
    </lineage>
</organism>
<dbReference type="InterPro" id="IPR006139">
    <property type="entry name" value="D-isomer_2_OHA_DH_cat_dom"/>
</dbReference>
<dbReference type="AlphaFoldDB" id="A0A1A9F5F4"/>
<dbReference type="EMBL" id="CP015839">
    <property type="protein sequence ID" value="ANG65128.1"/>
    <property type="molecule type" value="Genomic_DNA"/>
</dbReference>
<evidence type="ECO:0008006" key="9">
    <source>
        <dbReference type="Google" id="ProtNLM"/>
    </source>
</evidence>
<name>A0A1A9F5F4_9GAMM</name>
<dbReference type="GO" id="GO:0051287">
    <property type="term" value="F:NAD binding"/>
    <property type="evidence" value="ECO:0007669"/>
    <property type="project" value="InterPro"/>
</dbReference>
<dbReference type="PANTHER" id="PTHR10996">
    <property type="entry name" value="2-HYDROXYACID DEHYDROGENASE-RELATED"/>
    <property type="match status" value="1"/>
</dbReference>
<evidence type="ECO:0000259" key="6">
    <source>
        <dbReference type="Pfam" id="PF02826"/>
    </source>
</evidence>
<evidence type="ECO:0000259" key="5">
    <source>
        <dbReference type="Pfam" id="PF00389"/>
    </source>
</evidence>
<dbReference type="FunFam" id="3.40.50.720:FF:000213">
    <property type="entry name" value="Putative 2-hydroxyacid dehydrogenase"/>
    <property type="match status" value="1"/>
</dbReference>
<dbReference type="GO" id="GO:0005829">
    <property type="term" value="C:cytosol"/>
    <property type="evidence" value="ECO:0007669"/>
    <property type="project" value="TreeGrafter"/>
</dbReference>
<dbReference type="OrthoDB" id="9805416at2"/>
<dbReference type="Pfam" id="PF00389">
    <property type="entry name" value="2-Hacid_dh"/>
    <property type="match status" value="1"/>
</dbReference>
<keyword evidence="2 4" id="KW-0560">Oxidoreductase</keyword>
<dbReference type="PANTHER" id="PTHR10996:SF178">
    <property type="entry name" value="2-HYDROXYACID DEHYDROGENASE YGL185C-RELATED"/>
    <property type="match status" value="1"/>
</dbReference>
<evidence type="ECO:0000313" key="8">
    <source>
        <dbReference type="Proteomes" id="UP000078070"/>
    </source>
</evidence>
<gene>
    <name evidence="7" type="ORF">A8C75_06485</name>
</gene>
<dbReference type="SUPFAM" id="SSF52283">
    <property type="entry name" value="Formate/glycerate dehydrogenase catalytic domain-like"/>
    <property type="match status" value="1"/>
</dbReference>
<dbReference type="SUPFAM" id="SSF51735">
    <property type="entry name" value="NAD(P)-binding Rossmann-fold domains"/>
    <property type="match status" value="1"/>
</dbReference>
<dbReference type="InterPro" id="IPR036291">
    <property type="entry name" value="NAD(P)-bd_dom_sf"/>
</dbReference>
<accession>A0A1A9F5F4</accession>
<dbReference type="Gene3D" id="3.40.50.720">
    <property type="entry name" value="NAD(P)-binding Rossmann-like Domain"/>
    <property type="match status" value="2"/>
</dbReference>
<evidence type="ECO:0000256" key="4">
    <source>
        <dbReference type="RuleBase" id="RU003719"/>
    </source>
</evidence>
<dbReference type="STRING" id="1821621.A8C75_06485"/>
<dbReference type="InterPro" id="IPR050223">
    <property type="entry name" value="D-isomer_2-hydroxyacid_DH"/>
</dbReference>
<evidence type="ECO:0000256" key="2">
    <source>
        <dbReference type="ARBA" id="ARBA00023002"/>
    </source>
</evidence>
<feature type="domain" description="D-isomer specific 2-hydroxyacid dehydrogenase NAD-binding" evidence="6">
    <location>
        <begin position="92"/>
        <end position="264"/>
    </location>
</feature>
<protein>
    <recommendedName>
        <fullName evidence="9">Hydroxyacid dehydrogenase</fullName>
    </recommendedName>
</protein>
<proteinExistence type="inferred from homology"/>
<dbReference type="CDD" id="cd12156">
    <property type="entry name" value="HPPR"/>
    <property type="match status" value="1"/>
</dbReference>
<feature type="domain" description="D-isomer specific 2-hydroxyacid dehydrogenase catalytic" evidence="5">
    <location>
        <begin position="4"/>
        <end position="295"/>
    </location>
</feature>
<comment type="similarity">
    <text evidence="4">Belongs to the D-isomer specific 2-hydroxyacid dehydrogenase family.</text>
</comment>
<reference evidence="8" key="1">
    <citation type="submission" date="2016-05" db="EMBL/GenBank/DDBJ databases">
        <authorList>
            <person name="Baek K."/>
            <person name="Yang S.-J."/>
        </authorList>
    </citation>
    <scope>NUCLEOTIDE SEQUENCE [LARGE SCALE GENOMIC DNA]</scope>
    <source>
        <strain evidence="8">ST58-10</strain>
    </source>
</reference>
<dbReference type="GO" id="GO:0030267">
    <property type="term" value="F:glyoxylate reductase (NADPH) activity"/>
    <property type="evidence" value="ECO:0007669"/>
    <property type="project" value="TreeGrafter"/>
</dbReference>
<dbReference type="GO" id="GO:0016618">
    <property type="term" value="F:hydroxypyruvate reductase [NAD(P)H] activity"/>
    <property type="evidence" value="ECO:0007669"/>
    <property type="project" value="TreeGrafter"/>
</dbReference>
<dbReference type="Proteomes" id="UP000078070">
    <property type="component" value="Chromosome"/>
</dbReference>
<sequence length="298" mass="31136">MEELQARYEVRHFGPGGDPADLSALAGDCGILVTNGAIGASTALMAAMPALKLITVYGVGLDAIDLEYCRSRGIAVTSTPGVLTESVADLALGLLLSASRRIAEGDRFVRAGCWSDGKLGLGWSLRHRKLGILGYGQIGQEIARLARAFAMDIYYSDRVPRPDLPGTFIADPVELAQTVDALVVACAGGPSTAGLVSRDVMRALGPNGLLVNVARGTVVDESALLQALQAQELGAAALDVFADEPRVPRALLEHPQLVLTPHIASATDQARMAMGRLVLDNIAAHVANHPLPTPVPGV</sequence>
<reference evidence="7 8" key="2">
    <citation type="journal article" date="2018" name="Int. J. Syst. Evol. Microbiol.">
        <title>Marinobacterium aestuarii sp. nov., a benzene-degrading marine bacterium isolated from estuary sediment.</title>
        <authorList>
            <person name="Bae S.S."/>
            <person name="Jung J."/>
            <person name="Chung D."/>
            <person name="Baek K."/>
        </authorList>
    </citation>
    <scope>NUCLEOTIDE SEQUENCE [LARGE SCALE GENOMIC DNA]</scope>
    <source>
        <strain evidence="7 8">ST58-10</strain>
    </source>
</reference>
<evidence type="ECO:0000256" key="3">
    <source>
        <dbReference type="ARBA" id="ARBA00023027"/>
    </source>
</evidence>